<reference evidence="1" key="2">
    <citation type="journal article" date="2013" name="Mar. Genomics">
        <title>Expression of sulfatases in Rhodopirellula baltica and the diversity of sulfatases in the genus Rhodopirellula.</title>
        <authorList>
            <person name="Wegner C.E."/>
            <person name="Richter-Heitmann T."/>
            <person name="Klindworth A."/>
            <person name="Klockow C."/>
            <person name="Richter M."/>
            <person name="Achstetter T."/>
            <person name="Glockner F.O."/>
            <person name="Harder J."/>
        </authorList>
    </citation>
    <scope>NUCLEOTIDE SEQUENCE [LARGE SCALE GENOMIC DNA]</scope>
    <source>
        <strain evidence="1">6C</strain>
    </source>
</reference>
<gene>
    <name evidence="1" type="ORF">RE6C_01016</name>
</gene>
<evidence type="ECO:0000313" key="1">
    <source>
        <dbReference type="EMBL" id="EMB18258.1"/>
    </source>
</evidence>
<evidence type="ECO:0000313" key="2">
    <source>
        <dbReference type="Proteomes" id="UP000011529"/>
    </source>
</evidence>
<sequence>MLYMATTPMLWDKARRPFERFRESGIFRRRTIARWNLAYERQ</sequence>
<dbReference type="EMBL" id="ANMO01000055">
    <property type="protein sequence ID" value="EMB18258.1"/>
    <property type="molecule type" value="Genomic_DNA"/>
</dbReference>
<dbReference type="AlphaFoldDB" id="M2B975"/>
<accession>M2B975</accession>
<dbReference type="Proteomes" id="UP000011529">
    <property type="component" value="Unassembled WGS sequence"/>
</dbReference>
<organism evidence="1 2">
    <name type="scientific">Rhodopirellula europaea 6C</name>
    <dbReference type="NCBI Taxonomy" id="1263867"/>
    <lineage>
        <taxon>Bacteria</taxon>
        <taxon>Pseudomonadati</taxon>
        <taxon>Planctomycetota</taxon>
        <taxon>Planctomycetia</taxon>
        <taxon>Pirellulales</taxon>
        <taxon>Pirellulaceae</taxon>
        <taxon>Rhodopirellula</taxon>
    </lineage>
</organism>
<dbReference type="PATRIC" id="fig|1263867.3.peg.1080"/>
<reference evidence="1" key="1">
    <citation type="submission" date="2012-11" db="EMBL/GenBank/DDBJ databases">
        <title>Permanent draft genomes of Rhodopirellula europaea strain SH398 and 6C.</title>
        <authorList>
            <person name="Richter M."/>
            <person name="Richter-Heitmann T."/>
            <person name="Frank C."/>
            <person name="Harder J."/>
            <person name="Glockner F.O."/>
        </authorList>
    </citation>
    <scope>NUCLEOTIDE SEQUENCE</scope>
    <source>
        <strain evidence="1">6C</strain>
    </source>
</reference>
<comment type="caution">
    <text evidence="1">The sequence shown here is derived from an EMBL/GenBank/DDBJ whole genome shotgun (WGS) entry which is preliminary data.</text>
</comment>
<keyword evidence="2" id="KW-1185">Reference proteome</keyword>
<name>M2B975_9BACT</name>
<protein>
    <submittedName>
        <fullName evidence="1">Uncharacterized protein</fullName>
    </submittedName>
</protein>
<proteinExistence type="predicted"/>